<sequence length="172" mass="19028">MIARQTYLPKLSVLFVNTDRLFNLLGEKEGAEVLKKNVQELDELLASYEMKIPTKEFYFGEQGLKDLITEPTATLIRPKTPPMAATNGIDAYIYNLSTPEGGVMLASSSKVTLWVSGQTVQAKILNEKDVLPGELVDLILVLDHPVRTIEGERMFLQVNGKLASLGVVTNIH</sequence>
<name>A0ABS0ND08_9NEIS</name>
<keyword evidence="4" id="KW-1185">Reference proteome</keyword>
<evidence type="ECO:0000256" key="1">
    <source>
        <dbReference type="ARBA" id="ARBA00022741"/>
    </source>
</evidence>
<dbReference type="EMBL" id="JACSGR010000008">
    <property type="protein sequence ID" value="MBH5330208.1"/>
    <property type="molecule type" value="Genomic_DNA"/>
</dbReference>
<organism evidence="3 4">
    <name type="scientific">Eikenella glucosivorans</name>
    <dbReference type="NCBI Taxonomy" id="2766967"/>
    <lineage>
        <taxon>Bacteria</taxon>
        <taxon>Pseudomonadati</taxon>
        <taxon>Pseudomonadota</taxon>
        <taxon>Betaproteobacteria</taxon>
        <taxon>Neisseriales</taxon>
        <taxon>Neisseriaceae</taxon>
        <taxon>Eikenella</taxon>
    </lineage>
</organism>
<accession>A0ABS0ND08</accession>
<comment type="caution">
    <text evidence="3">The sequence shown here is derived from an EMBL/GenBank/DDBJ whole genome shotgun (WGS) entry which is preliminary data.</text>
</comment>
<dbReference type="SUPFAM" id="SSF50465">
    <property type="entry name" value="EF-Tu/eEF-1alpha/eIF2-gamma C-terminal domain"/>
    <property type="match status" value="1"/>
</dbReference>
<dbReference type="InterPro" id="IPR009001">
    <property type="entry name" value="Transl_elong_EF1A/Init_IF2_C"/>
</dbReference>
<evidence type="ECO:0000313" key="3">
    <source>
        <dbReference type="EMBL" id="MBH5330208.1"/>
    </source>
</evidence>
<evidence type="ECO:0000313" key="4">
    <source>
        <dbReference type="Proteomes" id="UP000768471"/>
    </source>
</evidence>
<keyword evidence="1" id="KW-0547">Nucleotide-binding</keyword>
<protein>
    <submittedName>
        <fullName evidence="3">Uncharacterized protein</fullName>
    </submittedName>
</protein>
<reference evidence="3 4" key="1">
    <citation type="submission" date="2020-09" db="EMBL/GenBank/DDBJ databases">
        <title>Eikenella S3660 sp. nov., isolated from a throat swab.</title>
        <authorList>
            <person name="Buhl M."/>
        </authorList>
    </citation>
    <scope>NUCLEOTIDE SEQUENCE [LARGE SCALE GENOMIC DNA]</scope>
    <source>
        <strain evidence="3 4">S3360</strain>
    </source>
</reference>
<proteinExistence type="predicted"/>
<evidence type="ECO:0000256" key="2">
    <source>
        <dbReference type="ARBA" id="ARBA00023134"/>
    </source>
</evidence>
<keyword evidence="2" id="KW-0342">GTP-binding</keyword>
<dbReference type="Proteomes" id="UP000768471">
    <property type="component" value="Unassembled WGS sequence"/>
</dbReference>
<dbReference type="RefSeq" id="WP_197904044.1">
    <property type="nucleotide sequence ID" value="NZ_JACSGR010000008.1"/>
</dbReference>
<gene>
    <name evidence="3" type="ORF">H9Q10_11090</name>
</gene>